<dbReference type="eggNOG" id="KOG1812">
    <property type="taxonomic scope" value="Eukaryota"/>
</dbReference>
<feature type="region of interest" description="Disordered" evidence="8">
    <location>
        <begin position="52"/>
        <end position="86"/>
    </location>
</feature>
<dbReference type="GO" id="GO:0016740">
    <property type="term" value="F:transferase activity"/>
    <property type="evidence" value="ECO:0007669"/>
    <property type="project" value="UniProtKB-KW"/>
</dbReference>
<feature type="compositionally biased region" description="Polar residues" evidence="8">
    <location>
        <begin position="357"/>
        <end position="369"/>
    </location>
</feature>
<dbReference type="InterPro" id="IPR047544">
    <property type="entry name" value="RING-HC_RBR_RNF216"/>
</dbReference>
<comment type="pathway">
    <text evidence="1">Protein modification; protein ubiquitination.</text>
</comment>
<feature type="compositionally biased region" description="Basic and acidic residues" evidence="8">
    <location>
        <begin position="343"/>
        <end position="355"/>
    </location>
</feature>
<dbReference type="PANTHER" id="PTHR22770:SF47">
    <property type="entry name" value="E3 UBIQUITIN-PROTEIN LIGASE RNF216"/>
    <property type="match status" value="1"/>
</dbReference>
<feature type="compositionally biased region" description="Acidic residues" evidence="8">
    <location>
        <begin position="189"/>
        <end position="198"/>
    </location>
</feature>
<keyword evidence="6" id="KW-0833">Ubl conjugation pathway</keyword>
<reference evidence="10 11" key="1">
    <citation type="journal article" date="2013" name="PLoS Genet.">
        <title>The genome and development-dependent transcriptomes of Pyronema confluens: a window into fungal evolution.</title>
        <authorList>
            <person name="Traeger S."/>
            <person name="Altegoer F."/>
            <person name="Freitag M."/>
            <person name="Gabaldon T."/>
            <person name="Kempken F."/>
            <person name="Kumar A."/>
            <person name="Marcet-Houben M."/>
            <person name="Poggeler S."/>
            <person name="Stajich J.E."/>
            <person name="Nowrousian M."/>
        </authorList>
    </citation>
    <scope>NUCLEOTIDE SEQUENCE [LARGE SCALE GENOMIC DNA]</scope>
    <source>
        <strain evidence="11">CBS 100304</strain>
        <tissue evidence="10">Vegetative mycelium</tissue>
    </source>
</reference>
<keyword evidence="2" id="KW-0808">Transferase</keyword>
<feature type="region of interest" description="Disordered" evidence="8">
    <location>
        <begin position="343"/>
        <end position="386"/>
    </location>
</feature>
<evidence type="ECO:0000256" key="1">
    <source>
        <dbReference type="ARBA" id="ARBA00004906"/>
    </source>
</evidence>
<keyword evidence="4" id="KW-0677">Repeat</keyword>
<keyword evidence="7" id="KW-0862">Zinc</keyword>
<feature type="domain" description="RING-type" evidence="9">
    <location>
        <begin position="394"/>
        <end position="615"/>
    </location>
</feature>
<dbReference type="InterPro" id="IPR044066">
    <property type="entry name" value="TRIAD_supradom"/>
</dbReference>
<dbReference type="InterPro" id="IPR051628">
    <property type="entry name" value="LUBAC_E3_Ligases"/>
</dbReference>
<feature type="region of interest" description="Disordered" evidence="8">
    <location>
        <begin position="1"/>
        <end position="20"/>
    </location>
</feature>
<evidence type="ECO:0000256" key="2">
    <source>
        <dbReference type="ARBA" id="ARBA00022679"/>
    </source>
</evidence>
<sequence length="974" mass="109278">MKRGRSEDNHGECLSPSLRLRQLTSTPGNMLLDEDVDQDCLEELLKSAPFAGDFNHQKENGVEERQNFKRARKEGRLPEPELQEPVVEGRPAKRINIAVEIPRHQDAGVNVFRVQVDPAIEHSAPIKVELAADKPQLDGPQTPPRNGNAIEVVEISDDDDVKTPGPSKTPVSTTPGKKNIDIWYISDSDYNDEADDEAPNPKKSRGGDRNSSGARALPKPSPVKRSESPLPVWNVQVPPENPIMVDDGFEGLMDVNPTAAAAAAEPAGNLNNGNPALTQQTRFTGFIDDREDFVVDQLVEWFPDLDPKYAKDQFREGRLLSPDMAIIDFLAYTFMTKGYKKMDPNAGDKRKREESPDISSNTDTLPSPTNEEKPAKKTQDESVEQVDAEVEKEIMMECQCCFMDVAFDECTHCNSESTWHFFCKTCARSAAETQIGMQRYKLSCLYSGDVPCDAGFDMSEVSRFLDQKAKNLLSKLEQEESLRIADIEDLVKCPWCDYAEICLPVDQDKEFRCLRPDCSKKSCRLCKKEAHFPRSCAENAGEDQRHLIEEAMTEAMMRKCNKCKVTFVKSDGCNKMTCTRCGHKQCYICSVDIIGYEHFNDPNRGGKVGNCELFDNHEVRHENEIAAAAAAARAKILAKNPDLTPEALEIKLSEKVKAADAARIKAAERAPGVVAARAVAAGRARIHHPPPRHPPPPPRLPPQENILLQAHRLLVDAERQNRAFDAVQQAVQQAAQQAVNFWNPLQPRPRVNPPVGAAPQRPQPVYPPLYGYPGAYPLPEPLEPRVGVRPYIPAAPPPPPPPPPALPPRNHNPLVGPEERLIALNAHIARLEQQVKTDSENMRIFASHPNLSTICKPKLLQSIEELARRKSQADQEIQRIQRRNNRAQYEADKAAARAVEDAKLAERRNNAQYEAEKARIRSAEDVKREERKNRRLEEREQQAANNRHIPEVLMENVQRNLQEHRNGTVRDRRS</sequence>
<dbReference type="CDD" id="cd16630">
    <property type="entry name" value="RING-HC_RBR_RNF216"/>
    <property type="match status" value="1"/>
</dbReference>
<feature type="region of interest" description="Disordered" evidence="8">
    <location>
        <begin position="155"/>
        <end position="234"/>
    </location>
</feature>
<dbReference type="EMBL" id="HF935697">
    <property type="protein sequence ID" value="CCX12317.1"/>
    <property type="molecule type" value="Genomic_DNA"/>
</dbReference>
<dbReference type="SUPFAM" id="SSF57850">
    <property type="entry name" value="RING/U-box"/>
    <property type="match status" value="1"/>
</dbReference>
<dbReference type="Gene3D" id="1.20.120.1750">
    <property type="match status" value="1"/>
</dbReference>
<name>U4L5K3_PYROM</name>
<feature type="compositionally biased region" description="Basic and acidic residues" evidence="8">
    <location>
        <begin position="370"/>
        <end position="380"/>
    </location>
</feature>
<evidence type="ECO:0000313" key="10">
    <source>
        <dbReference type="EMBL" id="CCX12317.1"/>
    </source>
</evidence>
<proteinExistence type="predicted"/>
<dbReference type="InterPro" id="IPR047546">
    <property type="entry name" value="Rcat_RBR_RNF216"/>
</dbReference>
<dbReference type="OrthoDB" id="10009520at2759"/>
<evidence type="ECO:0000259" key="9">
    <source>
        <dbReference type="PROSITE" id="PS51873"/>
    </source>
</evidence>
<evidence type="ECO:0000256" key="7">
    <source>
        <dbReference type="ARBA" id="ARBA00022833"/>
    </source>
</evidence>
<keyword evidence="11" id="KW-1185">Reference proteome</keyword>
<feature type="compositionally biased region" description="Basic and acidic residues" evidence="8">
    <location>
        <begin position="910"/>
        <end position="941"/>
    </location>
</feature>
<feature type="region of interest" description="Disordered" evidence="8">
    <location>
        <begin position="910"/>
        <end position="949"/>
    </location>
</feature>
<dbReference type="PANTHER" id="PTHR22770">
    <property type="entry name" value="UBIQUITIN CONJUGATING ENZYME 7 INTERACTING PROTEIN-RELATED"/>
    <property type="match status" value="1"/>
</dbReference>
<organism evidence="10 11">
    <name type="scientific">Pyronema omphalodes (strain CBS 100304)</name>
    <name type="common">Pyronema confluens</name>
    <dbReference type="NCBI Taxonomy" id="1076935"/>
    <lineage>
        <taxon>Eukaryota</taxon>
        <taxon>Fungi</taxon>
        <taxon>Dikarya</taxon>
        <taxon>Ascomycota</taxon>
        <taxon>Pezizomycotina</taxon>
        <taxon>Pezizomycetes</taxon>
        <taxon>Pezizales</taxon>
        <taxon>Pyronemataceae</taxon>
        <taxon>Pyronema</taxon>
    </lineage>
</organism>
<dbReference type="Proteomes" id="UP000018144">
    <property type="component" value="Unassembled WGS sequence"/>
</dbReference>
<accession>U4L5K3</accession>
<keyword evidence="3" id="KW-0479">Metal-binding</keyword>
<evidence type="ECO:0000313" key="11">
    <source>
        <dbReference type="Proteomes" id="UP000018144"/>
    </source>
</evidence>
<evidence type="ECO:0000256" key="4">
    <source>
        <dbReference type="ARBA" id="ARBA00022737"/>
    </source>
</evidence>
<evidence type="ECO:0000256" key="6">
    <source>
        <dbReference type="ARBA" id="ARBA00022786"/>
    </source>
</evidence>
<dbReference type="STRING" id="1076935.U4L5K3"/>
<protein>
    <submittedName>
        <fullName evidence="10">Similar to E3 ubiquitin-protein ligase RNF216 acc. no. Q9NWF9</fullName>
    </submittedName>
</protein>
<feature type="compositionally biased region" description="Basic and acidic residues" evidence="8">
    <location>
        <begin position="55"/>
        <end position="67"/>
    </location>
</feature>
<dbReference type="CDD" id="cd20353">
    <property type="entry name" value="Rcat_RBR_RNF216"/>
    <property type="match status" value="1"/>
</dbReference>
<dbReference type="GO" id="GO:0008270">
    <property type="term" value="F:zinc ion binding"/>
    <property type="evidence" value="ECO:0007669"/>
    <property type="project" value="UniProtKB-KW"/>
</dbReference>
<dbReference type="PROSITE" id="PS51873">
    <property type="entry name" value="TRIAD"/>
    <property type="match status" value="1"/>
</dbReference>
<evidence type="ECO:0000256" key="8">
    <source>
        <dbReference type="SAM" id="MobiDB-lite"/>
    </source>
</evidence>
<keyword evidence="5" id="KW-0863">Zinc-finger</keyword>
<evidence type="ECO:0000256" key="5">
    <source>
        <dbReference type="ARBA" id="ARBA00022771"/>
    </source>
</evidence>
<dbReference type="InterPro" id="IPR047545">
    <property type="entry name" value="BRcat_RBR_RNF216"/>
</dbReference>
<dbReference type="AlphaFoldDB" id="U4L5K3"/>
<evidence type="ECO:0000256" key="3">
    <source>
        <dbReference type="ARBA" id="ARBA00022723"/>
    </source>
</evidence>
<dbReference type="Pfam" id="PF26200">
    <property type="entry name" value="Rcat_RNF216"/>
    <property type="match status" value="1"/>
</dbReference>
<gene>
    <name evidence="10" type="ORF">PCON_11911</name>
</gene>
<dbReference type="CDD" id="cd20339">
    <property type="entry name" value="BRcat_RBR_RNF216"/>
    <property type="match status" value="1"/>
</dbReference>
<feature type="compositionally biased region" description="Basic and acidic residues" evidence="8">
    <location>
        <begin position="1"/>
        <end position="11"/>
    </location>
</feature>
<dbReference type="Pfam" id="PF26191">
    <property type="entry name" value="RING-HC_RBR_RNF216"/>
    <property type="match status" value="1"/>
</dbReference>